<reference evidence="8 9" key="1">
    <citation type="submission" date="2018-04" db="EMBL/GenBank/DDBJ databases">
        <title>Subsurface microbial communities from deep shales in Ohio and West Virginia, USA.</title>
        <authorList>
            <person name="Wrighton K."/>
        </authorList>
    </citation>
    <scope>NUCLEOTIDE SEQUENCE [LARGE SCALE GENOMIC DNA]</scope>
    <source>
        <strain evidence="8 9">MSL28</strain>
    </source>
</reference>
<evidence type="ECO:0000259" key="7">
    <source>
        <dbReference type="Pfam" id="PF01370"/>
    </source>
</evidence>
<dbReference type="InterPro" id="IPR001509">
    <property type="entry name" value="Epimerase_deHydtase"/>
</dbReference>
<comment type="caution">
    <text evidence="8">The sequence shown here is derived from an EMBL/GenBank/DDBJ whole genome shotgun (WGS) entry which is preliminary data.</text>
</comment>
<dbReference type="GO" id="GO:0006012">
    <property type="term" value="P:galactose metabolic process"/>
    <property type="evidence" value="ECO:0007669"/>
    <property type="project" value="UniProtKB-KW"/>
</dbReference>
<evidence type="ECO:0000256" key="4">
    <source>
        <dbReference type="ARBA" id="ARBA00023144"/>
    </source>
</evidence>
<gene>
    <name evidence="8" type="ORF">C8C78_13523</name>
</gene>
<dbReference type="Pfam" id="PF01370">
    <property type="entry name" value="Epimerase"/>
    <property type="match status" value="1"/>
</dbReference>
<sequence>MQILITGGAGFIGSNIADYLIEQGKEVIIVDNLSSGKKENINKKAKFYQLDIRDQNLEKVFQENKISHVIHHAAQIDVQQSIADPIFDAENNILGTINLLENCREYGAAKIIYASSAAVYGEPEHLPIAEEHPVKAMSPYGITKHTVEHYLKMYAELYDLKYTILRYANAYGPRQDPKGEGGVVSIFLDKLLAEEDPVIFGDGKQSRDFIHVYDLVKANYLALDKADNQLLNISTGVQNSVNQLVEDLNELSAYQLEASYKEAKPGDIRHSALDNTKAKKILGWGPQFDLKSGLKQTYDYYTKE</sequence>
<evidence type="ECO:0000313" key="9">
    <source>
        <dbReference type="Proteomes" id="UP000247389"/>
    </source>
</evidence>
<evidence type="ECO:0000256" key="1">
    <source>
        <dbReference type="ARBA" id="ARBA00004947"/>
    </source>
</evidence>
<keyword evidence="4" id="KW-0299">Galactose metabolism</keyword>
<dbReference type="PANTHER" id="PTHR43725:SF53">
    <property type="entry name" value="UDP-ARABINOSE 4-EPIMERASE 1"/>
    <property type="match status" value="1"/>
</dbReference>
<dbReference type="InterPro" id="IPR036291">
    <property type="entry name" value="NAD(P)-bd_dom_sf"/>
</dbReference>
<dbReference type="PANTHER" id="PTHR43725">
    <property type="entry name" value="UDP-GLUCOSE 4-EPIMERASE"/>
    <property type="match status" value="1"/>
</dbReference>
<organism evidence="8 9">
    <name type="scientific">Halanaerobium congolense</name>
    <dbReference type="NCBI Taxonomy" id="54121"/>
    <lineage>
        <taxon>Bacteria</taxon>
        <taxon>Bacillati</taxon>
        <taxon>Bacillota</taxon>
        <taxon>Clostridia</taxon>
        <taxon>Halanaerobiales</taxon>
        <taxon>Halanaerobiaceae</taxon>
        <taxon>Halanaerobium</taxon>
    </lineage>
</organism>
<evidence type="ECO:0000256" key="5">
    <source>
        <dbReference type="ARBA" id="ARBA00031367"/>
    </source>
</evidence>
<name>A0A318DYD2_9FIRM</name>
<evidence type="ECO:0000256" key="2">
    <source>
        <dbReference type="ARBA" id="ARBA00007637"/>
    </source>
</evidence>
<dbReference type="Gene3D" id="3.90.25.10">
    <property type="entry name" value="UDP-galactose 4-epimerase, domain 1"/>
    <property type="match status" value="1"/>
</dbReference>
<dbReference type="AlphaFoldDB" id="A0A318DYD2"/>
<protein>
    <recommendedName>
        <fullName evidence="3">UDP-glucose 4-epimerase</fullName>
    </recommendedName>
    <alternativeName>
        <fullName evidence="6">Galactowaldenase</fullName>
    </alternativeName>
    <alternativeName>
        <fullName evidence="5">UDP-galactose 4-epimerase</fullName>
    </alternativeName>
</protein>
<evidence type="ECO:0000313" key="8">
    <source>
        <dbReference type="EMBL" id="PXV62305.1"/>
    </source>
</evidence>
<dbReference type="EMBL" id="QICM01000035">
    <property type="protein sequence ID" value="PXV62305.1"/>
    <property type="molecule type" value="Genomic_DNA"/>
</dbReference>
<dbReference type="CDD" id="cd05256">
    <property type="entry name" value="UDP_AE_SDR_e"/>
    <property type="match status" value="1"/>
</dbReference>
<feature type="domain" description="NAD-dependent epimerase/dehydratase" evidence="7">
    <location>
        <begin position="3"/>
        <end position="230"/>
    </location>
</feature>
<proteinExistence type="inferred from homology"/>
<dbReference type="Proteomes" id="UP000247389">
    <property type="component" value="Unassembled WGS sequence"/>
</dbReference>
<accession>A0A318DYD2</accession>
<dbReference type="SUPFAM" id="SSF51735">
    <property type="entry name" value="NAD(P)-binding Rossmann-fold domains"/>
    <property type="match status" value="1"/>
</dbReference>
<keyword evidence="4" id="KW-0119">Carbohydrate metabolism</keyword>
<dbReference type="RefSeq" id="WP_110301232.1">
    <property type="nucleotide sequence ID" value="NZ_QICM01000035.1"/>
</dbReference>
<dbReference type="Gene3D" id="3.40.50.720">
    <property type="entry name" value="NAD(P)-binding Rossmann-like Domain"/>
    <property type="match status" value="1"/>
</dbReference>
<comment type="similarity">
    <text evidence="2">Belongs to the NAD(P)-dependent epimerase/dehydratase family.</text>
</comment>
<comment type="pathway">
    <text evidence="1">Carbohydrate metabolism; galactose metabolism.</text>
</comment>
<evidence type="ECO:0000256" key="3">
    <source>
        <dbReference type="ARBA" id="ARBA00018569"/>
    </source>
</evidence>
<evidence type="ECO:0000256" key="6">
    <source>
        <dbReference type="ARBA" id="ARBA00033067"/>
    </source>
</evidence>